<dbReference type="AlphaFoldDB" id="A0A8H5ETV9"/>
<keyword evidence="2" id="KW-1133">Transmembrane helix</keyword>
<dbReference type="Proteomes" id="UP000567179">
    <property type="component" value="Unassembled WGS sequence"/>
</dbReference>
<feature type="compositionally biased region" description="Polar residues" evidence="1">
    <location>
        <begin position="367"/>
        <end position="377"/>
    </location>
</feature>
<feature type="transmembrane region" description="Helical" evidence="2">
    <location>
        <begin position="166"/>
        <end position="193"/>
    </location>
</feature>
<organism evidence="3 4">
    <name type="scientific">Psilocybe cf. subviscida</name>
    <dbReference type="NCBI Taxonomy" id="2480587"/>
    <lineage>
        <taxon>Eukaryota</taxon>
        <taxon>Fungi</taxon>
        <taxon>Dikarya</taxon>
        <taxon>Basidiomycota</taxon>
        <taxon>Agaricomycotina</taxon>
        <taxon>Agaricomycetes</taxon>
        <taxon>Agaricomycetidae</taxon>
        <taxon>Agaricales</taxon>
        <taxon>Agaricineae</taxon>
        <taxon>Strophariaceae</taxon>
        <taxon>Psilocybe</taxon>
    </lineage>
</organism>
<feature type="transmembrane region" description="Helical" evidence="2">
    <location>
        <begin position="128"/>
        <end position="146"/>
    </location>
</feature>
<protein>
    <submittedName>
        <fullName evidence="3">Uncharacterized protein</fullName>
    </submittedName>
</protein>
<feature type="transmembrane region" description="Helical" evidence="2">
    <location>
        <begin position="49"/>
        <end position="71"/>
    </location>
</feature>
<sequence>MVKDISADVAYIAGVWTEGVLYGIHVIVYLTLCYIFTSRAYTRGRELSSRILLIVSTIMFALSTAHVGLALRELFDGFVFQLKTTPGGPPVFFRENVFPKRKAIYIFNTLLGDALLVWRVYVIYGCNWIVAAPSALILVGTTITGLKTVAQNVMSEHSSVFDPSILHWVTATFVLTIATQIISTVLIAGRIYAAARPFSLPPMRSVNSDQTPAPSHKSSGRGSGKTLNNREDGVAMDGQRAKYLSLVFIVAESGAVYTSAALIQLITYLLNMNAGVILEMMLAQLSALVPMVIIVRVGLGLAYNGPSGGRNQVHARVPGRGQRQEKDWSESDNGIQVRQLSTFYAAGGDTTRTQNSDGDVDVERSLGSKTQISTASR</sequence>
<feature type="region of interest" description="Disordered" evidence="1">
    <location>
        <begin position="312"/>
        <end position="333"/>
    </location>
</feature>
<reference evidence="3 4" key="1">
    <citation type="journal article" date="2020" name="ISME J.">
        <title>Uncovering the hidden diversity of litter-decomposition mechanisms in mushroom-forming fungi.</title>
        <authorList>
            <person name="Floudas D."/>
            <person name="Bentzer J."/>
            <person name="Ahren D."/>
            <person name="Johansson T."/>
            <person name="Persson P."/>
            <person name="Tunlid A."/>
        </authorList>
    </citation>
    <scope>NUCLEOTIDE SEQUENCE [LARGE SCALE GENOMIC DNA]</scope>
    <source>
        <strain evidence="3 4">CBS 101986</strain>
    </source>
</reference>
<feature type="transmembrane region" description="Helical" evidence="2">
    <location>
        <begin position="103"/>
        <end position="121"/>
    </location>
</feature>
<feature type="transmembrane region" description="Helical" evidence="2">
    <location>
        <begin position="20"/>
        <end position="37"/>
    </location>
</feature>
<dbReference type="OrthoDB" id="3186354at2759"/>
<feature type="transmembrane region" description="Helical" evidence="2">
    <location>
        <begin position="246"/>
        <end position="270"/>
    </location>
</feature>
<evidence type="ECO:0000313" key="3">
    <source>
        <dbReference type="EMBL" id="KAF5312236.1"/>
    </source>
</evidence>
<feature type="compositionally biased region" description="Polar residues" evidence="1">
    <location>
        <begin position="205"/>
        <end position="217"/>
    </location>
</feature>
<gene>
    <name evidence="3" type="ORF">D9619_002334</name>
</gene>
<proteinExistence type="predicted"/>
<keyword evidence="4" id="KW-1185">Reference proteome</keyword>
<accession>A0A8H5ETV9</accession>
<keyword evidence="2" id="KW-0812">Transmembrane</keyword>
<dbReference type="EMBL" id="JAACJJ010000056">
    <property type="protein sequence ID" value="KAF5312236.1"/>
    <property type="molecule type" value="Genomic_DNA"/>
</dbReference>
<name>A0A8H5ETV9_9AGAR</name>
<feature type="region of interest" description="Disordered" evidence="1">
    <location>
        <begin position="346"/>
        <end position="377"/>
    </location>
</feature>
<feature type="region of interest" description="Disordered" evidence="1">
    <location>
        <begin position="203"/>
        <end position="231"/>
    </location>
</feature>
<comment type="caution">
    <text evidence="3">The sequence shown here is derived from an EMBL/GenBank/DDBJ whole genome shotgun (WGS) entry which is preliminary data.</text>
</comment>
<feature type="transmembrane region" description="Helical" evidence="2">
    <location>
        <begin position="282"/>
        <end position="303"/>
    </location>
</feature>
<keyword evidence="2" id="KW-0472">Membrane</keyword>
<evidence type="ECO:0000313" key="4">
    <source>
        <dbReference type="Proteomes" id="UP000567179"/>
    </source>
</evidence>
<evidence type="ECO:0000256" key="2">
    <source>
        <dbReference type="SAM" id="Phobius"/>
    </source>
</evidence>
<evidence type="ECO:0000256" key="1">
    <source>
        <dbReference type="SAM" id="MobiDB-lite"/>
    </source>
</evidence>